<dbReference type="PANTHER" id="PTHR34415">
    <property type="entry name" value="INTEGRASE CATALYTIC DOMAIN-CONTAINING PROTEIN"/>
    <property type="match status" value="1"/>
</dbReference>
<evidence type="ECO:0000313" key="3">
    <source>
        <dbReference type="EMBL" id="RAW26087.1"/>
    </source>
</evidence>
<organism evidence="3 4">
    <name type="scientific">Phytophthora cactorum</name>
    <dbReference type="NCBI Taxonomy" id="29920"/>
    <lineage>
        <taxon>Eukaryota</taxon>
        <taxon>Sar</taxon>
        <taxon>Stramenopiles</taxon>
        <taxon>Oomycota</taxon>
        <taxon>Peronosporomycetes</taxon>
        <taxon>Peronosporales</taxon>
        <taxon>Peronosporaceae</taxon>
        <taxon>Phytophthora</taxon>
    </lineage>
</organism>
<dbReference type="EMBL" id="MJFZ01000682">
    <property type="protein sequence ID" value="RAW26087.1"/>
    <property type="molecule type" value="Genomic_DNA"/>
</dbReference>
<evidence type="ECO:0000256" key="1">
    <source>
        <dbReference type="SAM" id="MobiDB-lite"/>
    </source>
</evidence>
<dbReference type="PANTHER" id="PTHR34415:SF1">
    <property type="entry name" value="INTEGRASE CATALYTIC DOMAIN-CONTAINING PROTEIN"/>
    <property type="match status" value="1"/>
</dbReference>
<feature type="compositionally biased region" description="Low complexity" evidence="1">
    <location>
        <begin position="165"/>
        <end position="174"/>
    </location>
</feature>
<keyword evidence="4" id="KW-1185">Reference proteome</keyword>
<comment type="caution">
    <text evidence="3">The sequence shown here is derived from an EMBL/GenBank/DDBJ whole genome shotgun (WGS) entry which is preliminary data.</text>
</comment>
<reference evidence="2" key="2">
    <citation type="submission" date="2018-10" db="EMBL/GenBank/DDBJ databases">
        <title>Effector identification in a new, highly contiguous assembly of the strawberry crown rot pathogen Phytophthora cactorum.</title>
        <authorList>
            <person name="Armitage A.D."/>
            <person name="Nellist C.F."/>
            <person name="Bates H."/>
            <person name="Vickerstaff R.J."/>
            <person name="Harrison R.J."/>
        </authorList>
    </citation>
    <scope>NUCLEOTIDE SEQUENCE</scope>
    <source>
        <strain evidence="2">4040</strain>
    </source>
</reference>
<reference evidence="3 4" key="1">
    <citation type="submission" date="2018-01" db="EMBL/GenBank/DDBJ databases">
        <title>Draft genome of the strawberry crown rot pathogen Phytophthora cactorum.</title>
        <authorList>
            <person name="Armitage A.D."/>
            <person name="Lysoe E."/>
            <person name="Nellist C.F."/>
            <person name="Harrison R.J."/>
            <person name="Brurberg M.B."/>
        </authorList>
    </citation>
    <scope>NUCLEOTIDE SEQUENCE [LARGE SCALE GENOMIC DNA]</scope>
    <source>
        <strain evidence="3 4">10300</strain>
    </source>
</reference>
<feature type="region of interest" description="Disordered" evidence="1">
    <location>
        <begin position="126"/>
        <end position="188"/>
    </location>
</feature>
<accession>A0A329RMX7</accession>
<dbReference type="Proteomes" id="UP000736787">
    <property type="component" value="Unassembled WGS sequence"/>
</dbReference>
<dbReference type="STRING" id="29920.A0A329RMX7"/>
<proteinExistence type="predicted"/>
<protein>
    <submittedName>
        <fullName evidence="3">Uncharacterized protein</fullName>
    </submittedName>
</protein>
<sequence length="188" mass="21406">MKSKAAASNNITVHVPQGSNISKTYKEVLTELYKRLMEFSNVRFSRWTAVSPGVVSCRKGPNSEVEEKELRRKIDGIWTPKEKVVRMMIEHVDVLPAPTPNFETIAQRRVELIMLQWRLQLKENQDQRGRMENANEAEESPQNSYVSGKKKRTTGAKRANGVQNKASAKKAPSQAKKRKTANRQITDL</sequence>
<dbReference type="AlphaFoldDB" id="A0A329RMX7"/>
<gene>
    <name evidence="3" type="ORF">PC110_g17501</name>
    <name evidence="2" type="ORF">PC117_g20837</name>
</gene>
<evidence type="ECO:0000313" key="2">
    <source>
        <dbReference type="EMBL" id="KAG2905102.1"/>
    </source>
</evidence>
<name>A0A329RMX7_9STRA</name>
<evidence type="ECO:0000313" key="4">
    <source>
        <dbReference type="Proteomes" id="UP000251314"/>
    </source>
</evidence>
<dbReference type="VEuPathDB" id="FungiDB:PC110_g17501"/>
<dbReference type="OrthoDB" id="129154at2759"/>
<dbReference type="EMBL" id="RCMK01001000">
    <property type="protein sequence ID" value="KAG2905102.1"/>
    <property type="molecule type" value="Genomic_DNA"/>
</dbReference>
<dbReference type="Proteomes" id="UP000251314">
    <property type="component" value="Unassembled WGS sequence"/>
</dbReference>